<name>A0A1Q3EGK0_LENED</name>
<evidence type="ECO:0000256" key="1">
    <source>
        <dbReference type="SAM" id="MobiDB-lite"/>
    </source>
</evidence>
<dbReference type="STRING" id="5353.A0A1Q3EGK0"/>
<evidence type="ECO:0000313" key="3">
    <source>
        <dbReference type="Proteomes" id="UP000188533"/>
    </source>
</evidence>
<sequence>MTRTINLCRLYAASIITYEQAQPRDSLLRNLILLTDSHLQAIMFFFLPLIFGCPTKVKPDGNEQTAHLCPKCNNASVFSAKSRTWFELFFIPLIPMNTKHIWKCGICNWAAPMGPGQWEPPIAYQNPQQNFGHMQGHIPSNGFQQGYQPSYDQPPHNYPPNQK</sequence>
<dbReference type="Proteomes" id="UP000188533">
    <property type="component" value="Unassembled WGS sequence"/>
</dbReference>
<proteinExistence type="predicted"/>
<comment type="caution">
    <text evidence="2">The sequence shown here is derived from an EMBL/GenBank/DDBJ whole genome shotgun (WGS) entry which is preliminary data.</text>
</comment>
<protein>
    <submittedName>
        <fullName evidence="2">Cytochrome c heme-binding site</fullName>
    </submittedName>
</protein>
<dbReference type="AlphaFoldDB" id="A0A1Q3EGK0"/>
<evidence type="ECO:0000313" key="2">
    <source>
        <dbReference type="EMBL" id="GAW06284.1"/>
    </source>
</evidence>
<gene>
    <name evidence="2" type="ORF">LENED_008196</name>
</gene>
<reference evidence="2 3" key="1">
    <citation type="submission" date="2016-08" db="EMBL/GenBank/DDBJ databases">
        <authorList>
            <consortium name="Lentinula edodes genome sequencing consortium"/>
            <person name="Sakamoto Y."/>
            <person name="Nakade K."/>
            <person name="Sato S."/>
            <person name="Yoshida Y."/>
            <person name="Miyazaki K."/>
            <person name="Natsume S."/>
            <person name="Konno N."/>
        </authorList>
    </citation>
    <scope>NUCLEOTIDE SEQUENCE [LARGE SCALE GENOMIC DNA]</scope>
    <source>
        <strain evidence="2 3">NBRC 111202</strain>
    </source>
</reference>
<accession>A0A1Q3EGK0</accession>
<organism evidence="2 3">
    <name type="scientific">Lentinula edodes</name>
    <name type="common">Shiitake mushroom</name>
    <name type="synonym">Lentinus edodes</name>
    <dbReference type="NCBI Taxonomy" id="5353"/>
    <lineage>
        <taxon>Eukaryota</taxon>
        <taxon>Fungi</taxon>
        <taxon>Dikarya</taxon>
        <taxon>Basidiomycota</taxon>
        <taxon>Agaricomycotina</taxon>
        <taxon>Agaricomycetes</taxon>
        <taxon>Agaricomycetidae</taxon>
        <taxon>Agaricales</taxon>
        <taxon>Marasmiineae</taxon>
        <taxon>Omphalotaceae</taxon>
        <taxon>Lentinula</taxon>
    </lineage>
</organism>
<dbReference type="PANTHER" id="PTHR28139:SF1">
    <property type="entry name" value="UPF0768 PROTEIN YBL029C-A"/>
    <property type="match status" value="1"/>
</dbReference>
<feature type="region of interest" description="Disordered" evidence="1">
    <location>
        <begin position="134"/>
        <end position="163"/>
    </location>
</feature>
<dbReference type="EMBL" id="BDGU01000315">
    <property type="protein sequence ID" value="GAW06284.1"/>
    <property type="molecule type" value="Genomic_DNA"/>
</dbReference>
<reference evidence="2 3" key="2">
    <citation type="submission" date="2017-02" db="EMBL/GenBank/DDBJ databases">
        <title>A genome survey and senescence transcriptome analysis in Lentinula edodes.</title>
        <authorList>
            <person name="Sakamoto Y."/>
            <person name="Nakade K."/>
            <person name="Sato S."/>
            <person name="Yoshida Y."/>
            <person name="Miyazaki K."/>
            <person name="Natsume S."/>
            <person name="Konno N."/>
        </authorList>
    </citation>
    <scope>NUCLEOTIDE SEQUENCE [LARGE SCALE GENOMIC DNA]</scope>
    <source>
        <strain evidence="2 3">NBRC 111202</strain>
    </source>
</reference>
<feature type="compositionally biased region" description="Polar residues" evidence="1">
    <location>
        <begin position="141"/>
        <end position="151"/>
    </location>
</feature>
<keyword evidence="3" id="KW-1185">Reference proteome</keyword>
<dbReference type="PANTHER" id="PTHR28139">
    <property type="entry name" value="UPF0768 PROTEIN YBL029C-A"/>
    <property type="match status" value="1"/>
</dbReference>